<evidence type="ECO:0000313" key="4">
    <source>
        <dbReference type="EMBL" id="KAF3035679.1"/>
    </source>
</evidence>
<protein>
    <submittedName>
        <fullName evidence="4">Vacuolar protein sorting-associated protein 62</fullName>
    </submittedName>
</protein>
<dbReference type="PANTHER" id="PTHR48172:SF2">
    <property type="entry name" value="VACUOLAR PROTEIN SORTING PROTEIN 62"/>
    <property type="match status" value="1"/>
</dbReference>
<evidence type="ECO:0000313" key="5">
    <source>
        <dbReference type="Proteomes" id="UP000758155"/>
    </source>
</evidence>
<keyword evidence="5" id="KW-1185">Reference proteome</keyword>
<keyword evidence="1" id="KW-0378">Hydrolase</keyword>
<accession>A0A9P4WLK9</accession>
<dbReference type="InterPro" id="IPR006683">
    <property type="entry name" value="Thioestr_dom"/>
</dbReference>
<dbReference type="SUPFAM" id="SSF54637">
    <property type="entry name" value="Thioesterase/thiol ester dehydrase-isomerase"/>
    <property type="match status" value="1"/>
</dbReference>
<feature type="compositionally biased region" description="Polar residues" evidence="2">
    <location>
        <begin position="198"/>
        <end position="218"/>
    </location>
</feature>
<dbReference type="NCBIfam" id="TIGR00369">
    <property type="entry name" value="unchar_dom_1"/>
    <property type="match status" value="1"/>
</dbReference>
<dbReference type="EMBL" id="SWKV01000056">
    <property type="protein sequence ID" value="KAF3035679.1"/>
    <property type="molecule type" value="Genomic_DNA"/>
</dbReference>
<dbReference type="PANTHER" id="PTHR48172">
    <property type="match status" value="1"/>
</dbReference>
<sequence length="765" mass="85883">MASTQAPNNPETLAHVQKFWEGRKPNSPIYQFLLDDIKLTYASKGVVRARLFLTKNHVNTHGGIHGSVSATLIDWVGGIAIAAWDNREKAGVSTDIHISYVSSAKDGDWIEIEGKCNKVGEVIDTTLPIVPYFQKGGAQVPLGEHLPSWLPASSISPIEVPRYSSIAVDPLAPIAVSHPTPDALHEHNLPTIDVDIGHTSNEHSSGQAPSSTAGTEVSSEAFEDQMKGRKPAIAAAGTFFGLFSFSQLYQNVLFDKITPWSERMEEKAWVASSESWIERKTCDWFGMCGITHLNKSRWTSKGKKQLPLDGKDKDHIDLSSFKQDARILPHDYDENEVVEIPQYVLEHAPLIHLYSGENFWPCDMTDHLIHTTPHLNYTPLQATDDHPDVRHLDELNRWGRFVYLQSDDNVEDRPKWLGGSTNIPEVPSDDDNSPEWDKDYENEPHRGSGGNYRKEPWWHAGIGDTEDRGGIRPDTTSSGHLVPTSTPEGDKLVEPEEIWQPELMKDRRRLEGKKVVGGRSDAPAVLVVVPKGDGVVDAFWFFFYSYNLGNTVFNVRFGNHVGDWEHTTVRFHNGVPKAVFFSEHAFGEAYTWDAVEKSGKRPIGFSATGTHAMYATAGVHPYVLPGGILHDVTDRGPLWDPTMNMYSYTYDYQRDHLATSNLTPAAPIGFFYFAGHWGDKFYPLSDPRQYRFLGQYHYVNGPLGPRFKNLGRQQICQGNGDCILKDTLDSKRQRKIKRYPHVGEGEQMTEEDAKRIFGPEYDSAS</sequence>
<evidence type="ECO:0000256" key="2">
    <source>
        <dbReference type="SAM" id="MobiDB-lite"/>
    </source>
</evidence>
<dbReference type="OrthoDB" id="188042at2759"/>
<feature type="compositionally biased region" description="Basic and acidic residues" evidence="2">
    <location>
        <begin position="435"/>
        <end position="457"/>
    </location>
</feature>
<proteinExistence type="predicted"/>
<dbReference type="InterPro" id="IPR009291">
    <property type="entry name" value="Vps62"/>
</dbReference>
<evidence type="ECO:0000256" key="1">
    <source>
        <dbReference type="ARBA" id="ARBA00022801"/>
    </source>
</evidence>
<dbReference type="CDD" id="cd03443">
    <property type="entry name" value="PaaI_thioesterase"/>
    <property type="match status" value="1"/>
</dbReference>
<gene>
    <name evidence="4" type="primary">VPS62</name>
    <name evidence="4" type="ORF">E8E12_004841</name>
</gene>
<dbReference type="Gene3D" id="3.10.129.10">
    <property type="entry name" value="Hotdog Thioesterase"/>
    <property type="match status" value="1"/>
</dbReference>
<organism evidence="4 5">
    <name type="scientific">Didymella heteroderae</name>
    <dbReference type="NCBI Taxonomy" id="1769908"/>
    <lineage>
        <taxon>Eukaryota</taxon>
        <taxon>Fungi</taxon>
        <taxon>Dikarya</taxon>
        <taxon>Ascomycota</taxon>
        <taxon>Pezizomycotina</taxon>
        <taxon>Dothideomycetes</taxon>
        <taxon>Pleosporomycetidae</taxon>
        <taxon>Pleosporales</taxon>
        <taxon>Pleosporineae</taxon>
        <taxon>Didymellaceae</taxon>
        <taxon>Didymella</taxon>
    </lineage>
</organism>
<feature type="domain" description="Thioesterase" evidence="3">
    <location>
        <begin position="61"/>
        <end position="120"/>
    </location>
</feature>
<dbReference type="Pfam" id="PF03061">
    <property type="entry name" value="4HBT"/>
    <property type="match status" value="1"/>
</dbReference>
<dbReference type="Proteomes" id="UP000758155">
    <property type="component" value="Unassembled WGS sequence"/>
</dbReference>
<dbReference type="GO" id="GO:0016787">
    <property type="term" value="F:hydrolase activity"/>
    <property type="evidence" value="ECO:0007669"/>
    <property type="project" value="UniProtKB-KW"/>
</dbReference>
<dbReference type="InterPro" id="IPR029069">
    <property type="entry name" value="HotDog_dom_sf"/>
</dbReference>
<reference evidence="4" key="1">
    <citation type="submission" date="2019-04" db="EMBL/GenBank/DDBJ databases">
        <title>Sequencing of skin fungus with MAO and IRED activity.</title>
        <authorList>
            <person name="Marsaioli A.J."/>
            <person name="Bonatto J.M.C."/>
            <person name="Reis Junior O."/>
        </authorList>
    </citation>
    <scope>NUCLEOTIDE SEQUENCE</scope>
    <source>
        <strain evidence="4">28M1</strain>
    </source>
</reference>
<feature type="region of interest" description="Disordered" evidence="2">
    <location>
        <begin position="194"/>
        <end position="224"/>
    </location>
</feature>
<dbReference type="AlphaFoldDB" id="A0A9P4WLK9"/>
<feature type="region of interest" description="Disordered" evidence="2">
    <location>
        <begin position="736"/>
        <end position="765"/>
    </location>
</feature>
<evidence type="ECO:0000259" key="3">
    <source>
        <dbReference type="Pfam" id="PF03061"/>
    </source>
</evidence>
<dbReference type="InterPro" id="IPR003736">
    <property type="entry name" value="PAAI_dom"/>
</dbReference>
<dbReference type="Pfam" id="PF06101">
    <property type="entry name" value="Vps62"/>
    <property type="match status" value="1"/>
</dbReference>
<feature type="region of interest" description="Disordered" evidence="2">
    <location>
        <begin position="412"/>
        <end position="496"/>
    </location>
</feature>
<comment type="caution">
    <text evidence="4">The sequence shown here is derived from an EMBL/GenBank/DDBJ whole genome shotgun (WGS) entry which is preliminary data.</text>
</comment>
<name>A0A9P4WLK9_9PLEO</name>
<feature type="compositionally biased region" description="Polar residues" evidence="2">
    <location>
        <begin position="474"/>
        <end position="487"/>
    </location>
</feature>